<dbReference type="Pfam" id="PF00581">
    <property type="entry name" value="Rhodanese"/>
    <property type="match status" value="1"/>
</dbReference>
<organism evidence="2 3">
    <name type="scientific">Sulfuriferula nivalis</name>
    <dbReference type="NCBI Taxonomy" id="2675298"/>
    <lineage>
        <taxon>Bacteria</taxon>
        <taxon>Pseudomonadati</taxon>
        <taxon>Pseudomonadota</taxon>
        <taxon>Betaproteobacteria</taxon>
        <taxon>Nitrosomonadales</taxon>
        <taxon>Sulfuricellaceae</taxon>
        <taxon>Sulfuriferula</taxon>
    </lineage>
</organism>
<dbReference type="InterPro" id="IPR036873">
    <property type="entry name" value="Rhodanese-like_dom_sf"/>
</dbReference>
<accession>A0A809RFV3</accession>
<dbReference type="EMBL" id="AP021881">
    <property type="protein sequence ID" value="BBO99753.1"/>
    <property type="molecule type" value="Genomic_DNA"/>
</dbReference>
<dbReference type="KEGG" id="sniv:SFSGTM_04620"/>
<dbReference type="PROSITE" id="PS50206">
    <property type="entry name" value="RHODANESE_3"/>
    <property type="match status" value="1"/>
</dbReference>
<dbReference type="SUPFAM" id="SSF52821">
    <property type="entry name" value="Rhodanese/Cell cycle control phosphatase"/>
    <property type="match status" value="1"/>
</dbReference>
<name>A0A809RFV3_9PROT</name>
<evidence type="ECO:0000313" key="3">
    <source>
        <dbReference type="Proteomes" id="UP000463939"/>
    </source>
</evidence>
<evidence type="ECO:0000313" key="2">
    <source>
        <dbReference type="EMBL" id="BBO99753.1"/>
    </source>
</evidence>
<dbReference type="GO" id="GO:0004792">
    <property type="term" value="F:thiosulfate-cyanide sulfurtransferase activity"/>
    <property type="evidence" value="ECO:0007669"/>
    <property type="project" value="TreeGrafter"/>
</dbReference>
<reference evidence="3" key="1">
    <citation type="submission" date="2019-11" db="EMBL/GenBank/DDBJ databases">
        <title>Isolation and characterization of a novel species in the genus Sulfuriferula.</title>
        <authorList>
            <person name="Mochizuki J."/>
            <person name="Kojima H."/>
            <person name="Fukui M."/>
        </authorList>
    </citation>
    <scope>NUCLEOTIDE SEQUENCE [LARGE SCALE GENOMIC DNA]</scope>
    <source>
        <strain evidence="3">SGTM</strain>
    </source>
</reference>
<keyword evidence="3" id="KW-1185">Reference proteome</keyword>
<protein>
    <recommendedName>
        <fullName evidence="1">Rhodanese domain-containing protein</fullName>
    </recommendedName>
</protein>
<dbReference type="PANTHER" id="PTHR44086">
    <property type="entry name" value="THIOSULFATE SULFURTRANSFERASE RDL2, MITOCHONDRIAL-RELATED"/>
    <property type="match status" value="1"/>
</dbReference>
<dbReference type="PANTHER" id="PTHR44086:SF10">
    <property type="entry name" value="THIOSULFATE SULFURTRANSFERASE_RHODANESE-LIKE DOMAIN-CONTAINING PROTEIN 3"/>
    <property type="match status" value="1"/>
</dbReference>
<dbReference type="InterPro" id="IPR001763">
    <property type="entry name" value="Rhodanese-like_dom"/>
</dbReference>
<evidence type="ECO:0000259" key="1">
    <source>
        <dbReference type="PROSITE" id="PS50206"/>
    </source>
</evidence>
<gene>
    <name evidence="2" type="ORF">SFSGTM_04620</name>
</gene>
<sequence>MMDINSQDLSEFLSTNPHATVVDVRFANERDEYGYVHGSKHVPLYTGDWDDNLNFADELFAVASQEEPVIFVCRSGNRSCVACELAIELGYQQVYNLKGGHVELVSHFTDRLEDRQRLLHMPA</sequence>
<dbReference type="RefSeq" id="WP_162083761.1">
    <property type="nucleotide sequence ID" value="NZ_AP021881.1"/>
</dbReference>
<feature type="domain" description="Rhodanese" evidence="1">
    <location>
        <begin position="15"/>
        <end position="113"/>
    </location>
</feature>
<dbReference type="AlphaFoldDB" id="A0A809RFV3"/>
<dbReference type="Gene3D" id="3.40.250.10">
    <property type="entry name" value="Rhodanese-like domain"/>
    <property type="match status" value="1"/>
</dbReference>
<proteinExistence type="predicted"/>
<dbReference type="Proteomes" id="UP000463939">
    <property type="component" value="Chromosome"/>
</dbReference>
<dbReference type="SMART" id="SM00450">
    <property type="entry name" value="RHOD"/>
    <property type="match status" value="1"/>
</dbReference>